<keyword evidence="4" id="KW-1185">Reference proteome</keyword>
<reference evidence="3 4" key="1">
    <citation type="submission" date="2018-12" db="EMBL/GenBank/DDBJ databases">
        <authorList>
            <consortium name="Pathogen Informatics"/>
        </authorList>
    </citation>
    <scope>NUCLEOTIDE SEQUENCE [LARGE SCALE GENOMIC DNA]</scope>
    <source>
        <strain evidence="3 4">NCTC12967</strain>
    </source>
</reference>
<evidence type="ECO:0000256" key="1">
    <source>
        <dbReference type="SAM" id="Phobius"/>
    </source>
</evidence>
<protein>
    <submittedName>
        <fullName evidence="2">ABC transporter permease</fullName>
    </submittedName>
    <submittedName>
        <fullName evidence="3">Uncharacterized protein conserved in bacteria</fullName>
    </submittedName>
</protein>
<feature type="transmembrane region" description="Helical" evidence="1">
    <location>
        <begin position="66"/>
        <end position="93"/>
    </location>
</feature>
<accession>A0A3N4CXL4</accession>
<feature type="transmembrane region" description="Helical" evidence="1">
    <location>
        <begin position="159"/>
        <end position="181"/>
    </location>
</feature>
<dbReference type="Proteomes" id="UP000273044">
    <property type="component" value="Chromosome"/>
</dbReference>
<feature type="transmembrane region" description="Helical" evidence="1">
    <location>
        <begin position="188"/>
        <end position="209"/>
    </location>
</feature>
<feature type="transmembrane region" description="Helical" evidence="1">
    <location>
        <begin position="240"/>
        <end position="261"/>
    </location>
</feature>
<keyword evidence="1" id="KW-0812">Transmembrane</keyword>
<dbReference type="EMBL" id="CP072385">
    <property type="protein sequence ID" value="QUC11042.1"/>
    <property type="molecule type" value="Genomic_DNA"/>
</dbReference>
<organism evidence="3 4">
    <name type="scientific">Arachnia propionica</name>
    <dbReference type="NCBI Taxonomy" id="1750"/>
    <lineage>
        <taxon>Bacteria</taxon>
        <taxon>Bacillati</taxon>
        <taxon>Actinomycetota</taxon>
        <taxon>Actinomycetes</taxon>
        <taxon>Propionibacteriales</taxon>
        <taxon>Propionibacteriaceae</taxon>
        <taxon>Arachnia</taxon>
    </lineage>
</organism>
<dbReference type="AlphaFoldDB" id="A0A3N4CXL4"/>
<keyword evidence="1" id="KW-1133">Transmembrane helix</keyword>
<evidence type="ECO:0000313" key="3">
    <source>
        <dbReference type="EMBL" id="VEH68873.1"/>
    </source>
</evidence>
<name>A0A3N4CXL4_9ACTN</name>
<sequence length="269" mass="28962">MTTNATATAIAAPRRRIGLAAAWRIERTKIRTSWFLIGTVILAAFAQILGAWNYTTNLSIFQEQGITWVAIWAQGGIMVTTVFMPLLYVVFLAHAESLEYQTRGWQRMVSIDRIVPAMLGKTLVALELALIGMAVYYVAAAITGLLLGFNPADPTGPGILLPWGLCGALGAWAIGTVTMMLATWFRTFAALSAAGLGAIIIGMVLTSVVPSLASGYPFTLITFGMGARAASQEETFTSPITMTGTAIVCLIWVALSVVVTISRIRRREW</sequence>
<feature type="transmembrane region" description="Helical" evidence="1">
    <location>
        <begin position="34"/>
        <end position="54"/>
    </location>
</feature>
<gene>
    <name evidence="2" type="ORF">J5A53_15010</name>
    <name evidence="3" type="ORF">NCTC12967_00135</name>
</gene>
<dbReference type="Pfam" id="PF12730">
    <property type="entry name" value="ABC2_membrane_4"/>
    <property type="match status" value="1"/>
</dbReference>
<evidence type="ECO:0000313" key="4">
    <source>
        <dbReference type="Proteomes" id="UP000273044"/>
    </source>
</evidence>
<evidence type="ECO:0000313" key="2">
    <source>
        <dbReference type="EMBL" id="QUC11042.1"/>
    </source>
</evidence>
<dbReference type="RefSeq" id="WP_014845280.1">
    <property type="nucleotide sequence ID" value="NZ_CAJZDL010000036.1"/>
</dbReference>
<dbReference type="OrthoDB" id="5160199at2"/>
<dbReference type="EMBL" id="LR134406">
    <property type="protein sequence ID" value="VEH68873.1"/>
    <property type="molecule type" value="Genomic_DNA"/>
</dbReference>
<feature type="transmembrane region" description="Helical" evidence="1">
    <location>
        <begin position="114"/>
        <end position="139"/>
    </location>
</feature>
<keyword evidence="1" id="KW-0472">Membrane</keyword>
<dbReference type="Proteomes" id="UP000677180">
    <property type="component" value="Chromosome"/>
</dbReference>
<dbReference type="GeneID" id="64405640"/>
<reference evidence="2" key="2">
    <citation type="submission" date="2021-03" db="EMBL/GenBank/DDBJ databases">
        <title>Human Oral Microbial Genomes.</title>
        <authorList>
            <person name="Johnston C.D."/>
            <person name="Chen T."/>
            <person name="Dewhirst F.E."/>
        </authorList>
    </citation>
    <scope>NUCLEOTIDE SEQUENCE</scope>
    <source>
        <strain evidence="2">F0714</strain>
    </source>
</reference>
<proteinExistence type="predicted"/>